<dbReference type="GO" id="GO:0000270">
    <property type="term" value="P:peptidoglycan metabolic process"/>
    <property type="evidence" value="ECO:0007669"/>
    <property type="project" value="UniProtKB-UniRule"/>
</dbReference>
<dbReference type="InterPro" id="IPR009009">
    <property type="entry name" value="RlpA-like_DPBB"/>
</dbReference>
<evidence type="ECO:0000313" key="6">
    <source>
        <dbReference type="EMBL" id="RXK58350.1"/>
    </source>
</evidence>
<dbReference type="HAMAP" id="MF_02071">
    <property type="entry name" value="RlpA"/>
    <property type="match status" value="1"/>
</dbReference>
<dbReference type="Pfam" id="PF03330">
    <property type="entry name" value="DPBB_1"/>
    <property type="match status" value="1"/>
</dbReference>
<dbReference type="InterPro" id="IPR036908">
    <property type="entry name" value="RlpA-like_sf"/>
</dbReference>
<organism evidence="6 7">
    <name type="scientific">Lacibacter luteus</name>
    <dbReference type="NCBI Taxonomy" id="2508719"/>
    <lineage>
        <taxon>Bacteria</taxon>
        <taxon>Pseudomonadati</taxon>
        <taxon>Bacteroidota</taxon>
        <taxon>Chitinophagia</taxon>
        <taxon>Chitinophagales</taxon>
        <taxon>Chitinophagaceae</taxon>
        <taxon>Lacibacter</taxon>
    </lineage>
</organism>
<evidence type="ECO:0000313" key="7">
    <source>
        <dbReference type="Proteomes" id="UP000290204"/>
    </source>
</evidence>
<dbReference type="NCBIfam" id="TIGR00413">
    <property type="entry name" value="rlpA"/>
    <property type="match status" value="1"/>
</dbReference>
<dbReference type="PANTHER" id="PTHR34183:SF1">
    <property type="entry name" value="ENDOLYTIC PEPTIDOGLYCAN TRANSGLYCOSYLASE RLPA"/>
    <property type="match status" value="1"/>
</dbReference>
<evidence type="ECO:0000256" key="2">
    <source>
        <dbReference type="ARBA" id="ARBA00023316"/>
    </source>
</evidence>
<proteinExistence type="inferred from homology"/>
<comment type="caution">
    <text evidence="6">The sequence shown here is derived from an EMBL/GenBank/DDBJ whole genome shotgun (WGS) entry which is preliminary data.</text>
</comment>
<name>A0A4V1M754_9BACT</name>
<dbReference type="InterPro" id="IPR012997">
    <property type="entry name" value="RplA"/>
</dbReference>
<gene>
    <name evidence="3" type="primary">rlpA</name>
    <name evidence="6" type="ORF">ESA94_17055</name>
</gene>
<keyword evidence="2 3" id="KW-0961">Cell wall biogenesis/degradation</keyword>
<dbReference type="EMBL" id="SDHW01000006">
    <property type="protein sequence ID" value="RXK58350.1"/>
    <property type="molecule type" value="Genomic_DNA"/>
</dbReference>
<dbReference type="PANTHER" id="PTHR34183">
    <property type="entry name" value="ENDOLYTIC PEPTIDOGLYCAN TRANSGLYCOSYLASE RLPA"/>
    <property type="match status" value="1"/>
</dbReference>
<sequence length="138" mass="15397" precursor="true">MPKPLFVVGLFFLFFHVTAIAQQDSSKPTKKATGKSKIQYGLASFYSNKFNGRKTANGEIFSQQKLTAAHNTLPLGTYVRVTNLRNGKTVVVKINDRLHHRNKRIIDLTRAAATKLGFIKSGLTRVKIEVLGKKPVSR</sequence>
<keyword evidence="3" id="KW-0732">Signal</keyword>
<evidence type="ECO:0000256" key="4">
    <source>
        <dbReference type="RuleBase" id="RU003495"/>
    </source>
</evidence>
<dbReference type="Gene3D" id="2.40.40.10">
    <property type="entry name" value="RlpA-like domain"/>
    <property type="match status" value="1"/>
</dbReference>
<dbReference type="AlphaFoldDB" id="A0A4V1M754"/>
<protein>
    <recommendedName>
        <fullName evidence="3">Probable endolytic peptidoglycan transglycosylase RlpA</fullName>
        <ecNumber evidence="3">4.2.2.-</ecNumber>
    </recommendedName>
</protein>
<dbReference type="OrthoDB" id="9779128at2"/>
<comment type="similarity">
    <text evidence="3 4">Belongs to the RlpA family.</text>
</comment>
<keyword evidence="7" id="KW-1185">Reference proteome</keyword>
<reference evidence="6 7" key="1">
    <citation type="submission" date="2019-01" db="EMBL/GenBank/DDBJ databases">
        <title>Lacibacter sp. strain TTM-7.</title>
        <authorList>
            <person name="Chen W.-M."/>
        </authorList>
    </citation>
    <scope>NUCLEOTIDE SEQUENCE [LARGE SCALE GENOMIC DNA]</scope>
    <source>
        <strain evidence="6 7">TTM-7</strain>
    </source>
</reference>
<keyword evidence="1 3" id="KW-0456">Lyase</keyword>
<dbReference type="RefSeq" id="WP_129132150.1">
    <property type="nucleotide sequence ID" value="NZ_SDHW01000006.1"/>
</dbReference>
<dbReference type="Proteomes" id="UP000290204">
    <property type="component" value="Unassembled WGS sequence"/>
</dbReference>
<dbReference type="SUPFAM" id="SSF50685">
    <property type="entry name" value="Barwin-like endoglucanases"/>
    <property type="match status" value="1"/>
</dbReference>
<evidence type="ECO:0000256" key="3">
    <source>
        <dbReference type="HAMAP-Rule" id="MF_02071"/>
    </source>
</evidence>
<comment type="function">
    <text evidence="3">Lytic transglycosylase with a strong preference for naked glycan strands that lack stem peptides.</text>
</comment>
<dbReference type="InterPro" id="IPR034718">
    <property type="entry name" value="RlpA"/>
</dbReference>
<dbReference type="CDD" id="cd22268">
    <property type="entry name" value="DPBB_RlpA-like"/>
    <property type="match status" value="1"/>
</dbReference>
<accession>A0A4V1M754</accession>
<dbReference type="GO" id="GO:0071555">
    <property type="term" value="P:cell wall organization"/>
    <property type="evidence" value="ECO:0007669"/>
    <property type="project" value="UniProtKB-KW"/>
</dbReference>
<evidence type="ECO:0000259" key="5">
    <source>
        <dbReference type="Pfam" id="PF03330"/>
    </source>
</evidence>
<dbReference type="EC" id="4.2.2.-" evidence="3"/>
<evidence type="ECO:0000256" key="1">
    <source>
        <dbReference type="ARBA" id="ARBA00023239"/>
    </source>
</evidence>
<feature type="chain" id="PRO_5021050480" description="Probable endolytic peptidoglycan transglycosylase RlpA" evidence="3">
    <location>
        <begin position="22"/>
        <end position="138"/>
    </location>
</feature>
<feature type="domain" description="RlpA-like protein double-psi beta-barrel" evidence="5">
    <location>
        <begin position="41"/>
        <end position="128"/>
    </location>
</feature>
<feature type="signal peptide" evidence="3">
    <location>
        <begin position="1"/>
        <end position="21"/>
    </location>
</feature>
<dbReference type="GO" id="GO:0008932">
    <property type="term" value="F:lytic endotransglycosylase activity"/>
    <property type="evidence" value="ECO:0007669"/>
    <property type="project" value="UniProtKB-UniRule"/>
</dbReference>